<gene>
    <name evidence="2" type="ORF">K504DRAFT_457532</name>
</gene>
<dbReference type="AlphaFoldDB" id="A0A6G1KRW8"/>
<protein>
    <submittedName>
        <fullName evidence="2">Uncharacterized protein</fullName>
    </submittedName>
</protein>
<keyword evidence="3" id="KW-1185">Reference proteome</keyword>
<name>A0A6G1KRW8_9PLEO</name>
<feature type="non-terminal residue" evidence="2">
    <location>
        <position position="156"/>
    </location>
</feature>
<evidence type="ECO:0000313" key="2">
    <source>
        <dbReference type="EMBL" id="KAF2715363.1"/>
    </source>
</evidence>
<feature type="compositionally biased region" description="Basic and acidic residues" evidence="1">
    <location>
        <begin position="80"/>
        <end position="96"/>
    </location>
</feature>
<organism evidence="2 3">
    <name type="scientific">Pleomassaria siparia CBS 279.74</name>
    <dbReference type="NCBI Taxonomy" id="1314801"/>
    <lineage>
        <taxon>Eukaryota</taxon>
        <taxon>Fungi</taxon>
        <taxon>Dikarya</taxon>
        <taxon>Ascomycota</taxon>
        <taxon>Pezizomycotina</taxon>
        <taxon>Dothideomycetes</taxon>
        <taxon>Pleosporomycetidae</taxon>
        <taxon>Pleosporales</taxon>
        <taxon>Pleomassariaceae</taxon>
        <taxon>Pleomassaria</taxon>
    </lineage>
</organism>
<dbReference type="Proteomes" id="UP000799428">
    <property type="component" value="Unassembled WGS sequence"/>
</dbReference>
<sequence>MANLDPVTMLPRGRTTERRTEEESPQNDGGEGEVKLGKHDIEVLDFAATKPNTTDTDPLAKPQTHAVERERPAEMTGKANEPKLNSEKDEERKQKGEGAGGQGENEEKRLETETYGQGPHGPILRKPMLGERGHGRVVRGNGRGRGRGGPGVSVMD</sequence>
<evidence type="ECO:0000313" key="3">
    <source>
        <dbReference type="Proteomes" id="UP000799428"/>
    </source>
</evidence>
<feature type="region of interest" description="Disordered" evidence="1">
    <location>
        <begin position="1"/>
        <end position="156"/>
    </location>
</feature>
<dbReference type="EMBL" id="MU005764">
    <property type="protein sequence ID" value="KAF2715363.1"/>
    <property type="molecule type" value="Genomic_DNA"/>
</dbReference>
<reference evidence="2" key="1">
    <citation type="journal article" date="2020" name="Stud. Mycol.">
        <title>101 Dothideomycetes genomes: a test case for predicting lifestyles and emergence of pathogens.</title>
        <authorList>
            <person name="Haridas S."/>
            <person name="Albert R."/>
            <person name="Binder M."/>
            <person name="Bloem J."/>
            <person name="Labutti K."/>
            <person name="Salamov A."/>
            <person name="Andreopoulos B."/>
            <person name="Baker S."/>
            <person name="Barry K."/>
            <person name="Bills G."/>
            <person name="Bluhm B."/>
            <person name="Cannon C."/>
            <person name="Castanera R."/>
            <person name="Culley D."/>
            <person name="Daum C."/>
            <person name="Ezra D."/>
            <person name="Gonzalez J."/>
            <person name="Henrissat B."/>
            <person name="Kuo A."/>
            <person name="Liang C."/>
            <person name="Lipzen A."/>
            <person name="Lutzoni F."/>
            <person name="Magnuson J."/>
            <person name="Mondo S."/>
            <person name="Nolan M."/>
            <person name="Ohm R."/>
            <person name="Pangilinan J."/>
            <person name="Park H.-J."/>
            <person name="Ramirez L."/>
            <person name="Alfaro M."/>
            <person name="Sun H."/>
            <person name="Tritt A."/>
            <person name="Yoshinaga Y."/>
            <person name="Zwiers L.-H."/>
            <person name="Turgeon B."/>
            <person name="Goodwin S."/>
            <person name="Spatafora J."/>
            <person name="Crous P."/>
            <person name="Grigoriev I."/>
        </authorList>
    </citation>
    <scope>NUCLEOTIDE SEQUENCE</scope>
    <source>
        <strain evidence="2">CBS 279.74</strain>
    </source>
</reference>
<proteinExistence type="predicted"/>
<feature type="compositionally biased region" description="Basic and acidic residues" evidence="1">
    <location>
        <begin position="32"/>
        <end position="42"/>
    </location>
</feature>
<evidence type="ECO:0000256" key="1">
    <source>
        <dbReference type="SAM" id="MobiDB-lite"/>
    </source>
</evidence>
<feature type="compositionally biased region" description="Gly residues" evidence="1">
    <location>
        <begin position="141"/>
        <end position="156"/>
    </location>
</feature>
<accession>A0A6G1KRW8</accession>